<sequence>MVLKQQLQVLVGLAEEIVEEVGEENSTSVVEIRRRSREQLKVIEVHYNNIERMIRQADGIYTSLTNLLDLKQKHANAIEARFARDQATLTARQGQTIMVFTLVTIVFLPMSFIAAFFAINVENWS</sequence>
<keyword evidence="2" id="KW-1185">Reference proteome</keyword>
<organism evidence="1 2">
    <name type="scientific">Coniosporium uncinatum</name>
    <dbReference type="NCBI Taxonomy" id="93489"/>
    <lineage>
        <taxon>Eukaryota</taxon>
        <taxon>Fungi</taxon>
        <taxon>Dikarya</taxon>
        <taxon>Ascomycota</taxon>
        <taxon>Pezizomycotina</taxon>
        <taxon>Dothideomycetes</taxon>
        <taxon>Dothideomycetes incertae sedis</taxon>
        <taxon>Coniosporium</taxon>
    </lineage>
</organism>
<comment type="caution">
    <text evidence="1">The sequence shown here is derived from an EMBL/GenBank/DDBJ whole genome shotgun (WGS) entry which is preliminary data.</text>
</comment>
<protein>
    <submittedName>
        <fullName evidence="1">Uncharacterized protein</fullName>
    </submittedName>
</protein>
<proteinExistence type="predicted"/>
<accession>A0ACC3DTT4</accession>
<dbReference type="EMBL" id="JAWDJW010000826">
    <property type="protein sequence ID" value="KAK3079956.1"/>
    <property type="molecule type" value="Genomic_DNA"/>
</dbReference>
<evidence type="ECO:0000313" key="1">
    <source>
        <dbReference type="EMBL" id="KAK3079956.1"/>
    </source>
</evidence>
<feature type="non-terminal residue" evidence="1">
    <location>
        <position position="125"/>
    </location>
</feature>
<name>A0ACC3DTT4_9PEZI</name>
<dbReference type="Proteomes" id="UP001186974">
    <property type="component" value="Unassembled WGS sequence"/>
</dbReference>
<gene>
    <name evidence="1" type="ORF">LTS18_003506</name>
</gene>
<evidence type="ECO:0000313" key="2">
    <source>
        <dbReference type="Proteomes" id="UP001186974"/>
    </source>
</evidence>
<reference evidence="1" key="1">
    <citation type="submission" date="2024-09" db="EMBL/GenBank/DDBJ databases">
        <title>Black Yeasts Isolated from many extreme environments.</title>
        <authorList>
            <person name="Coleine C."/>
            <person name="Stajich J.E."/>
            <person name="Selbmann L."/>
        </authorList>
    </citation>
    <scope>NUCLEOTIDE SEQUENCE</scope>
    <source>
        <strain evidence="1">CCFEE 5737</strain>
    </source>
</reference>